<feature type="region of interest" description="Disordered" evidence="6">
    <location>
        <begin position="399"/>
        <end position="456"/>
    </location>
</feature>
<evidence type="ECO:0000259" key="7">
    <source>
        <dbReference type="PROSITE" id="PS50011"/>
    </source>
</evidence>
<sequence>MNTEPSATPSPGGELSELWLGRLIEERYRIVEVLGEGGMGAVFVAEHLKLRKLVALKTIRAEFAGDGQAEARFAREALATAQIDHPHVASAMDYGHLPDGGAYLVIQLVRGESLARRLERGPLPWRQVAELGGQIADALATCHAAGIIHRDLKPDNILLEQRDDGSFHARVVDFGIARLSGETGDGAVVDASQPITRMGAIIGTPGYMAPEQAVGQTIDHRVDIYALGVILWECATGQRLWMSDSLTGLFARQLAGAATPLRDMLPGQVPEALSDLTAQLIAADPAVRPGVVALVRDELRRIAFSGDPLLSTAPELRVSGAPISMSHAPTSAGWSSAGPRPEFSTPGGTLIAGPPGPAPLGLRLRALAIQRPQLFRYGALGLALLVLVLVYQCGRHSEPVPEPAVAAAPTPEPEPSKPGKGKPNKGEAKTETKPEAKAEPKPEPKPEPAAPPPADVTEIPAAFADAAQTLLTGSGNKARKKAAEAITKASEADKAAIPEYVRNLAWLEKLSRCEDKRKVLLKLEEAGDLRALPGLQMVAKTPKNGCREWFTAKDCIACLREDLGRVIGRFEAQAEG</sequence>
<dbReference type="AlphaFoldDB" id="A0A9X3EPZ0"/>
<feature type="compositionally biased region" description="Basic and acidic residues" evidence="6">
    <location>
        <begin position="424"/>
        <end position="446"/>
    </location>
</feature>
<dbReference type="PROSITE" id="PS00107">
    <property type="entry name" value="PROTEIN_KINASE_ATP"/>
    <property type="match status" value="1"/>
</dbReference>
<dbReference type="InterPro" id="IPR017441">
    <property type="entry name" value="Protein_kinase_ATP_BS"/>
</dbReference>
<feature type="binding site" evidence="5">
    <location>
        <position position="57"/>
    </location>
    <ligand>
        <name>ATP</name>
        <dbReference type="ChEBI" id="CHEBI:30616"/>
    </ligand>
</feature>
<evidence type="ECO:0000256" key="3">
    <source>
        <dbReference type="ARBA" id="ARBA00022777"/>
    </source>
</evidence>
<accession>A0A9X3EPZ0</accession>
<dbReference type="EMBL" id="JAPNKE010000002">
    <property type="protein sequence ID" value="MCY1008132.1"/>
    <property type="molecule type" value="Genomic_DNA"/>
</dbReference>
<dbReference type="Pfam" id="PF00069">
    <property type="entry name" value="Pkinase"/>
    <property type="match status" value="1"/>
</dbReference>
<dbReference type="InterPro" id="IPR000719">
    <property type="entry name" value="Prot_kinase_dom"/>
</dbReference>
<evidence type="ECO:0000256" key="6">
    <source>
        <dbReference type="SAM" id="MobiDB-lite"/>
    </source>
</evidence>
<evidence type="ECO:0000256" key="2">
    <source>
        <dbReference type="ARBA" id="ARBA00022741"/>
    </source>
</evidence>
<dbReference type="InterPro" id="IPR011009">
    <property type="entry name" value="Kinase-like_dom_sf"/>
</dbReference>
<name>A0A9X3EPZ0_9BACT</name>
<keyword evidence="9" id="KW-1185">Reference proteome</keyword>
<keyword evidence="3 8" id="KW-0418">Kinase</keyword>
<dbReference type="InterPro" id="IPR008271">
    <property type="entry name" value="Ser/Thr_kinase_AS"/>
</dbReference>
<dbReference type="GO" id="GO:0005524">
    <property type="term" value="F:ATP binding"/>
    <property type="evidence" value="ECO:0007669"/>
    <property type="project" value="UniProtKB-UniRule"/>
</dbReference>
<keyword evidence="2 5" id="KW-0547">Nucleotide-binding</keyword>
<reference evidence="8" key="1">
    <citation type="submission" date="2022-11" db="EMBL/GenBank/DDBJ databases">
        <title>Minimal conservation of predation-associated metabolite biosynthetic gene clusters underscores biosynthetic potential of Myxococcota including descriptions for ten novel species: Archangium lansinium sp. nov., Myxococcus landrumus sp. nov., Nannocystis bai.</title>
        <authorList>
            <person name="Ahearne A."/>
            <person name="Stevens C."/>
            <person name="Phillips K."/>
        </authorList>
    </citation>
    <scope>NUCLEOTIDE SEQUENCE</scope>
    <source>
        <strain evidence="8">Na p29</strain>
    </source>
</reference>
<evidence type="ECO:0000256" key="5">
    <source>
        <dbReference type="PROSITE-ProRule" id="PRU10141"/>
    </source>
</evidence>
<proteinExistence type="predicted"/>
<dbReference type="RefSeq" id="WP_267778612.1">
    <property type="nucleotide sequence ID" value="NZ_JAPNKE010000002.1"/>
</dbReference>
<keyword evidence="1" id="KW-0808">Transferase</keyword>
<dbReference type="Proteomes" id="UP001150924">
    <property type="component" value="Unassembled WGS sequence"/>
</dbReference>
<keyword evidence="4 5" id="KW-0067">ATP-binding</keyword>
<dbReference type="CDD" id="cd14014">
    <property type="entry name" value="STKc_PknB_like"/>
    <property type="match status" value="1"/>
</dbReference>
<evidence type="ECO:0000256" key="1">
    <source>
        <dbReference type="ARBA" id="ARBA00022679"/>
    </source>
</evidence>
<evidence type="ECO:0000313" key="9">
    <source>
        <dbReference type="Proteomes" id="UP001150924"/>
    </source>
</evidence>
<gene>
    <name evidence="8" type="ORF">OV079_21745</name>
</gene>
<dbReference type="SMART" id="SM00220">
    <property type="entry name" value="S_TKc"/>
    <property type="match status" value="1"/>
</dbReference>
<dbReference type="PROSITE" id="PS50011">
    <property type="entry name" value="PROTEIN_KINASE_DOM"/>
    <property type="match status" value="1"/>
</dbReference>
<feature type="domain" description="Protein kinase" evidence="7">
    <location>
        <begin position="28"/>
        <end position="310"/>
    </location>
</feature>
<dbReference type="PROSITE" id="PS00108">
    <property type="entry name" value="PROTEIN_KINASE_ST"/>
    <property type="match status" value="1"/>
</dbReference>
<evidence type="ECO:0000256" key="4">
    <source>
        <dbReference type="ARBA" id="ARBA00022840"/>
    </source>
</evidence>
<protein>
    <submittedName>
        <fullName evidence="8">Serine/threonine-protein kinase</fullName>
    </submittedName>
</protein>
<organism evidence="8 9">
    <name type="scientific">Nannocystis pusilla</name>
    <dbReference type="NCBI Taxonomy" id="889268"/>
    <lineage>
        <taxon>Bacteria</taxon>
        <taxon>Pseudomonadati</taxon>
        <taxon>Myxococcota</taxon>
        <taxon>Polyangia</taxon>
        <taxon>Nannocystales</taxon>
        <taxon>Nannocystaceae</taxon>
        <taxon>Nannocystis</taxon>
    </lineage>
</organism>
<dbReference type="Gene3D" id="1.10.510.10">
    <property type="entry name" value="Transferase(Phosphotransferase) domain 1"/>
    <property type="match status" value="1"/>
</dbReference>
<dbReference type="Gene3D" id="3.30.200.20">
    <property type="entry name" value="Phosphorylase Kinase, domain 1"/>
    <property type="match status" value="1"/>
</dbReference>
<dbReference type="SUPFAM" id="SSF56112">
    <property type="entry name" value="Protein kinase-like (PK-like)"/>
    <property type="match status" value="1"/>
</dbReference>
<dbReference type="PANTHER" id="PTHR43289:SF6">
    <property type="entry name" value="SERINE_THREONINE-PROTEIN KINASE NEKL-3"/>
    <property type="match status" value="1"/>
</dbReference>
<dbReference type="PANTHER" id="PTHR43289">
    <property type="entry name" value="MITOGEN-ACTIVATED PROTEIN KINASE KINASE KINASE 20-RELATED"/>
    <property type="match status" value="1"/>
</dbReference>
<dbReference type="GO" id="GO:0004674">
    <property type="term" value="F:protein serine/threonine kinase activity"/>
    <property type="evidence" value="ECO:0007669"/>
    <property type="project" value="TreeGrafter"/>
</dbReference>
<evidence type="ECO:0000313" key="8">
    <source>
        <dbReference type="EMBL" id="MCY1008132.1"/>
    </source>
</evidence>
<feature type="region of interest" description="Disordered" evidence="6">
    <location>
        <begin position="328"/>
        <end position="348"/>
    </location>
</feature>
<comment type="caution">
    <text evidence="8">The sequence shown here is derived from an EMBL/GenBank/DDBJ whole genome shotgun (WGS) entry which is preliminary data.</text>
</comment>